<dbReference type="PRINTS" id="PR01414">
    <property type="entry name" value="CCMBBIOGNSIS"/>
</dbReference>
<keyword evidence="6" id="KW-1003">Cell membrane</keyword>
<dbReference type="PANTHER" id="PTHR30070:SF1">
    <property type="entry name" value="CYTOCHROME C BIOGENESIS B-RELATED"/>
    <property type="match status" value="1"/>
</dbReference>
<dbReference type="PIRSF" id="PIRSF002764">
    <property type="entry name" value="CcmB"/>
    <property type="match status" value="1"/>
</dbReference>
<evidence type="ECO:0000256" key="9">
    <source>
        <dbReference type="ARBA" id="ARBA00022748"/>
    </source>
</evidence>
<evidence type="ECO:0000256" key="4">
    <source>
        <dbReference type="ARBA" id="ARBA00016452"/>
    </source>
</evidence>
<accession>A0A7X6DTE5</accession>
<feature type="transmembrane region" description="Helical" evidence="12">
    <location>
        <begin position="25"/>
        <end position="45"/>
    </location>
</feature>
<dbReference type="Proteomes" id="UP000534783">
    <property type="component" value="Unassembled WGS sequence"/>
</dbReference>
<reference evidence="13 14" key="1">
    <citation type="journal article" date="2020" name="Nature">
        <title>Bacterial chemolithoautotrophy via manganese oxidation.</title>
        <authorList>
            <person name="Yu H."/>
            <person name="Leadbetter J.R."/>
        </authorList>
    </citation>
    <scope>NUCLEOTIDE SEQUENCE [LARGE SCALE GENOMIC DNA]</scope>
    <source>
        <strain evidence="13 14">Mn-1</strain>
    </source>
</reference>
<keyword evidence="10 12" id="KW-1133">Transmembrane helix</keyword>
<feature type="transmembrane region" description="Helical" evidence="12">
    <location>
        <begin position="201"/>
        <end position="223"/>
    </location>
</feature>
<evidence type="ECO:0000256" key="6">
    <source>
        <dbReference type="ARBA" id="ARBA00022475"/>
    </source>
</evidence>
<keyword evidence="5" id="KW-0813">Transport</keyword>
<protein>
    <recommendedName>
        <fullName evidence="4">Heme exporter protein B</fullName>
    </recommendedName>
</protein>
<proteinExistence type="inferred from homology"/>
<organism evidence="13 14">
    <name type="scientific">Candidatus Manganitrophus noduliformans</name>
    <dbReference type="NCBI Taxonomy" id="2606439"/>
    <lineage>
        <taxon>Bacteria</taxon>
        <taxon>Pseudomonadati</taxon>
        <taxon>Nitrospirota</taxon>
        <taxon>Nitrospiria</taxon>
        <taxon>Candidatus Troglogloeales</taxon>
        <taxon>Candidatus Manganitrophaceae</taxon>
        <taxon>Candidatus Manganitrophus</taxon>
    </lineage>
</organism>
<dbReference type="RefSeq" id="WP_168062651.1">
    <property type="nucleotide sequence ID" value="NZ_VTOW01000004.1"/>
</dbReference>
<dbReference type="GO" id="GO:1903607">
    <property type="term" value="P:cytochrome c biosynthetic process"/>
    <property type="evidence" value="ECO:0007669"/>
    <property type="project" value="TreeGrafter"/>
</dbReference>
<evidence type="ECO:0000256" key="11">
    <source>
        <dbReference type="ARBA" id="ARBA00023136"/>
    </source>
</evidence>
<feature type="transmembrane region" description="Helical" evidence="12">
    <location>
        <begin position="57"/>
        <end position="75"/>
    </location>
</feature>
<evidence type="ECO:0000256" key="12">
    <source>
        <dbReference type="SAM" id="Phobius"/>
    </source>
</evidence>
<dbReference type="GO" id="GO:0005886">
    <property type="term" value="C:plasma membrane"/>
    <property type="evidence" value="ECO:0007669"/>
    <property type="project" value="UniProtKB-SubCell"/>
</dbReference>
<keyword evidence="7" id="KW-0997">Cell inner membrane</keyword>
<dbReference type="PANTHER" id="PTHR30070">
    <property type="entry name" value="HEME EXPORTER PROTEIN B"/>
    <property type="match status" value="1"/>
</dbReference>
<keyword evidence="9" id="KW-0201">Cytochrome c-type biogenesis</keyword>
<evidence type="ECO:0000256" key="2">
    <source>
        <dbReference type="ARBA" id="ARBA00004429"/>
    </source>
</evidence>
<dbReference type="InterPro" id="IPR003544">
    <property type="entry name" value="Cyt_c_biogenesis_CcmB"/>
</dbReference>
<evidence type="ECO:0000256" key="8">
    <source>
        <dbReference type="ARBA" id="ARBA00022692"/>
    </source>
</evidence>
<comment type="function">
    <text evidence="1">Required for the export of heme to the periplasm for the biogenesis of c-type cytochromes.</text>
</comment>
<feature type="transmembrane region" description="Helical" evidence="12">
    <location>
        <begin position="105"/>
        <end position="125"/>
    </location>
</feature>
<evidence type="ECO:0000256" key="10">
    <source>
        <dbReference type="ARBA" id="ARBA00022989"/>
    </source>
</evidence>
<evidence type="ECO:0000256" key="1">
    <source>
        <dbReference type="ARBA" id="ARBA00002442"/>
    </source>
</evidence>
<evidence type="ECO:0000313" key="14">
    <source>
        <dbReference type="Proteomes" id="UP000534783"/>
    </source>
</evidence>
<comment type="caution">
    <text evidence="13">The sequence shown here is derived from an EMBL/GenBank/DDBJ whole genome shotgun (WGS) entry which is preliminary data.</text>
</comment>
<keyword evidence="8 12" id="KW-0812">Transmembrane</keyword>
<keyword evidence="14" id="KW-1185">Reference proteome</keyword>
<name>A0A7X6DTE5_9BACT</name>
<dbReference type="Pfam" id="PF03379">
    <property type="entry name" value="CcmB"/>
    <property type="match status" value="1"/>
</dbReference>
<keyword evidence="11 12" id="KW-0472">Membrane</keyword>
<gene>
    <name evidence="13" type="ORF">MNODULE_18315</name>
</gene>
<evidence type="ECO:0000256" key="5">
    <source>
        <dbReference type="ARBA" id="ARBA00022448"/>
    </source>
</evidence>
<feature type="transmembrane region" description="Helical" evidence="12">
    <location>
        <begin position="131"/>
        <end position="152"/>
    </location>
</feature>
<sequence>MHFFNVIKWIAWKDLLSELRNRENISSMFFFALIVILIFSFSFSLDPKSTHELMPGIIWIAFGFTGIIGLGKSFLAEVHNDCMEYFQIVPAPKGAIYLGKFSGNVLFMLIVEIILFPLFILFFNLDVLEKIPMILLIFVAATIGLSALGTLFSALTVQIRAREVMFPILLLPMAVPIFIGAVEATRGVFSGDPLSMYVDWIKLLVVFDGIFMVVSFWVFEFILDY</sequence>
<evidence type="ECO:0000256" key="3">
    <source>
        <dbReference type="ARBA" id="ARBA00010544"/>
    </source>
</evidence>
<comment type="subcellular location">
    <subcellularLocation>
        <location evidence="2">Cell inner membrane</location>
        <topology evidence="2">Multi-pass membrane protein</topology>
    </subcellularLocation>
</comment>
<evidence type="ECO:0000256" key="7">
    <source>
        <dbReference type="ARBA" id="ARBA00022519"/>
    </source>
</evidence>
<comment type="similarity">
    <text evidence="3">Belongs to the CcmB/CycW/HelB family.</text>
</comment>
<feature type="transmembrane region" description="Helical" evidence="12">
    <location>
        <begin position="164"/>
        <end position="181"/>
    </location>
</feature>
<dbReference type="AlphaFoldDB" id="A0A7X6DTE5"/>
<dbReference type="GO" id="GO:0015232">
    <property type="term" value="F:heme transmembrane transporter activity"/>
    <property type="evidence" value="ECO:0007669"/>
    <property type="project" value="InterPro"/>
</dbReference>
<evidence type="ECO:0000313" key="13">
    <source>
        <dbReference type="EMBL" id="NKE72708.1"/>
    </source>
</evidence>
<dbReference type="InterPro" id="IPR026031">
    <property type="entry name" value="Cyt_c_CcmB_bac"/>
</dbReference>
<dbReference type="GO" id="GO:0017004">
    <property type="term" value="P:cytochrome complex assembly"/>
    <property type="evidence" value="ECO:0007669"/>
    <property type="project" value="UniProtKB-KW"/>
</dbReference>
<dbReference type="EMBL" id="VTOW01000004">
    <property type="protein sequence ID" value="NKE72708.1"/>
    <property type="molecule type" value="Genomic_DNA"/>
</dbReference>